<evidence type="ECO:0000313" key="2">
    <source>
        <dbReference type="Proteomes" id="UP000278351"/>
    </source>
</evidence>
<dbReference type="AlphaFoldDB" id="A0A3N4Q077"/>
<name>A0A3N4Q077_9BACT</name>
<reference evidence="1 2" key="1">
    <citation type="submission" date="2018-11" db="EMBL/GenBank/DDBJ databases">
        <title>Chitinophaga lutea sp.nov., isolate from arsenic contaminated soil.</title>
        <authorList>
            <person name="Zong Y."/>
        </authorList>
    </citation>
    <scope>NUCLEOTIDE SEQUENCE [LARGE SCALE GENOMIC DNA]</scope>
    <source>
        <strain evidence="1 2">ZY74</strain>
    </source>
</reference>
<protein>
    <submittedName>
        <fullName evidence="1">Uncharacterized protein</fullName>
    </submittedName>
</protein>
<proteinExistence type="predicted"/>
<accession>A0A3N4Q077</accession>
<dbReference type="EMBL" id="RPDH01000001">
    <property type="protein sequence ID" value="RPE13506.1"/>
    <property type="molecule type" value="Genomic_DNA"/>
</dbReference>
<gene>
    <name evidence="1" type="ORF">EGT74_08325</name>
</gene>
<organism evidence="1 2">
    <name type="scientific">Chitinophaga lutea</name>
    <dbReference type="NCBI Taxonomy" id="2488634"/>
    <lineage>
        <taxon>Bacteria</taxon>
        <taxon>Pseudomonadati</taxon>
        <taxon>Bacteroidota</taxon>
        <taxon>Chitinophagia</taxon>
        <taxon>Chitinophagales</taxon>
        <taxon>Chitinophagaceae</taxon>
        <taxon>Chitinophaga</taxon>
    </lineage>
</organism>
<sequence>MQLEGTIGNMTFYKSKDGYFARQKAASKTNNSDRTRENMNEFARAVKAGKMIRTAFATIIRDVKDSYITRRLNQSLNQVVKTDTLSARGMRNIIEGDISLLQGFEFNSDMALSSALLAPYTTEINRTTGTLKVGIAPFVPAKLISAPEGATHYRFTIAGAMVNFLNGDQVTAMKASDVLPLANQEAAPLSLEVQVPAASTGALMLALGLSFFQEVNGVHYPVGELLNNALALVAVAGPEK</sequence>
<comment type="caution">
    <text evidence="1">The sequence shown here is derived from an EMBL/GenBank/DDBJ whole genome shotgun (WGS) entry which is preliminary data.</text>
</comment>
<evidence type="ECO:0000313" key="1">
    <source>
        <dbReference type="EMBL" id="RPE13506.1"/>
    </source>
</evidence>
<dbReference type="Proteomes" id="UP000278351">
    <property type="component" value="Unassembled WGS sequence"/>
</dbReference>
<keyword evidence="2" id="KW-1185">Reference proteome</keyword>